<sequence length="195" mass="21937">MNKNEYLNALSNSLSGISESEKEEILYDYNEYFENGLLEGRTEEEISKSLGNPKDISKQIKFEKKSKNTILRKIIASSALLMFNVMFVLGPILWVFMCLVIVFTGSIAITSAGVIMVLEPVFQLVIPHYFIFEPFVKALIPQFEAIPAAGLFYAGVGVLTAIIGVFAMFLTAYFTKLFHKGIVWYLRINLDIING</sequence>
<gene>
    <name evidence="2" type="ORF">HNP91_001733</name>
</gene>
<proteinExistence type="predicted"/>
<feature type="transmembrane region" description="Helical" evidence="1">
    <location>
        <begin position="109"/>
        <end position="131"/>
    </location>
</feature>
<reference evidence="2 3" key="1">
    <citation type="submission" date="2020-07" db="EMBL/GenBank/DDBJ databases">
        <title>Genomic Encyclopedia of Type Strains, Phase IV (KMG-V): Genome sequencing to study the core and pangenomes of soil and plant-associated prokaryotes.</title>
        <authorList>
            <person name="Whitman W."/>
        </authorList>
    </citation>
    <scope>NUCLEOTIDE SEQUENCE [LARGE SCALE GENOMIC DNA]</scope>
    <source>
        <strain evidence="2 3">C9</strain>
    </source>
</reference>
<protein>
    <submittedName>
        <fullName evidence="2">Putative membrane protein</fullName>
    </submittedName>
</protein>
<feature type="transmembrane region" description="Helical" evidence="1">
    <location>
        <begin position="151"/>
        <end position="174"/>
    </location>
</feature>
<keyword evidence="1" id="KW-1133">Transmembrane helix</keyword>
<accession>A0A7J9PCF0</accession>
<evidence type="ECO:0000313" key="2">
    <source>
        <dbReference type="EMBL" id="MBA2860902.1"/>
    </source>
</evidence>
<organism evidence="2 3">
    <name type="scientific">Methanococcus maripaludis</name>
    <name type="common">Methanococcus deltae</name>
    <dbReference type="NCBI Taxonomy" id="39152"/>
    <lineage>
        <taxon>Archaea</taxon>
        <taxon>Methanobacteriati</taxon>
        <taxon>Methanobacteriota</taxon>
        <taxon>Methanomada group</taxon>
        <taxon>Methanococci</taxon>
        <taxon>Methanococcales</taxon>
        <taxon>Methanococcaceae</taxon>
        <taxon>Methanococcus</taxon>
    </lineage>
</organism>
<feature type="transmembrane region" description="Helical" evidence="1">
    <location>
        <begin position="74"/>
        <end position="103"/>
    </location>
</feature>
<dbReference type="Pfam" id="PF22564">
    <property type="entry name" value="HAAS"/>
    <property type="match status" value="1"/>
</dbReference>
<keyword evidence="1" id="KW-0812">Transmembrane</keyword>
<dbReference type="RefSeq" id="WP_181522035.1">
    <property type="nucleotide sequence ID" value="NZ_JACDUM010000003.1"/>
</dbReference>
<keyword evidence="1" id="KW-0472">Membrane</keyword>
<dbReference type="EMBL" id="JACDUM010000003">
    <property type="protein sequence ID" value="MBA2860902.1"/>
    <property type="molecule type" value="Genomic_DNA"/>
</dbReference>
<evidence type="ECO:0000313" key="3">
    <source>
        <dbReference type="Proteomes" id="UP000568063"/>
    </source>
</evidence>
<comment type="caution">
    <text evidence="2">The sequence shown here is derived from an EMBL/GenBank/DDBJ whole genome shotgun (WGS) entry which is preliminary data.</text>
</comment>
<name>A0A7J9PCF0_METMI</name>
<dbReference type="Proteomes" id="UP000568063">
    <property type="component" value="Unassembled WGS sequence"/>
</dbReference>
<evidence type="ECO:0000256" key="1">
    <source>
        <dbReference type="SAM" id="Phobius"/>
    </source>
</evidence>
<dbReference type="AlphaFoldDB" id="A0A7J9PCF0"/>